<evidence type="ECO:0000313" key="2">
    <source>
        <dbReference type="EMBL" id="RAJ21002.1"/>
    </source>
</evidence>
<name>A0A327RY64_9SPHI</name>
<dbReference type="GO" id="GO:0016853">
    <property type="term" value="F:isomerase activity"/>
    <property type="evidence" value="ECO:0007669"/>
    <property type="project" value="UniProtKB-KW"/>
</dbReference>
<dbReference type="InterPro" id="IPR050553">
    <property type="entry name" value="Thioredoxin_ResA/DsbE_sf"/>
</dbReference>
<dbReference type="PANTHER" id="PTHR42852">
    <property type="entry name" value="THIOL:DISULFIDE INTERCHANGE PROTEIN DSBE"/>
    <property type="match status" value="1"/>
</dbReference>
<gene>
    <name evidence="2" type="ORF">LY11_05052</name>
</gene>
<dbReference type="InterPro" id="IPR013740">
    <property type="entry name" value="Redoxin"/>
</dbReference>
<evidence type="ECO:0000313" key="3">
    <source>
        <dbReference type="Proteomes" id="UP000249754"/>
    </source>
</evidence>
<dbReference type="RefSeq" id="WP_111636333.1">
    <property type="nucleotide sequence ID" value="NZ_QLLR01000045.1"/>
</dbReference>
<dbReference type="Proteomes" id="UP000249754">
    <property type="component" value="Unassembled WGS sequence"/>
</dbReference>
<comment type="caution">
    <text evidence="2">The sequence shown here is derived from an EMBL/GenBank/DDBJ whole genome shotgun (WGS) entry which is preliminary data.</text>
</comment>
<evidence type="ECO:0000259" key="1">
    <source>
        <dbReference type="PROSITE" id="PS51352"/>
    </source>
</evidence>
<dbReference type="InterPro" id="IPR036249">
    <property type="entry name" value="Thioredoxin-like_sf"/>
</dbReference>
<keyword evidence="2" id="KW-0413">Isomerase</keyword>
<dbReference type="PROSITE" id="PS51257">
    <property type="entry name" value="PROKAR_LIPOPROTEIN"/>
    <property type="match status" value="1"/>
</dbReference>
<reference evidence="2 3" key="1">
    <citation type="submission" date="2018-06" db="EMBL/GenBank/DDBJ databases">
        <title>Genomic Encyclopedia of Archaeal and Bacterial Type Strains, Phase II (KMG-II): from individual species to whole genera.</title>
        <authorList>
            <person name="Goeker M."/>
        </authorList>
    </citation>
    <scope>NUCLEOTIDE SEQUENCE [LARGE SCALE GENOMIC DNA]</scope>
    <source>
        <strain evidence="2 3">DSM 14825</strain>
    </source>
</reference>
<dbReference type="InterPro" id="IPR013766">
    <property type="entry name" value="Thioredoxin_domain"/>
</dbReference>
<organism evidence="2 3">
    <name type="scientific">Pedobacter cryoconitis</name>
    <dbReference type="NCBI Taxonomy" id="188932"/>
    <lineage>
        <taxon>Bacteria</taxon>
        <taxon>Pseudomonadati</taxon>
        <taxon>Bacteroidota</taxon>
        <taxon>Sphingobacteriia</taxon>
        <taxon>Sphingobacteriales</taxon>
        <taxon>Sphingobacteriaceae</taxon>
        <taxon>Pedobacter</taxon>
    </lineage>
</organism>
<protein>
    <submittedName>
        <fullName evidence="2">Thiol-disulfide isomerase/thioredoxin</fullName>
    </submittedName>
</protein>
<dbReference type="PANTHER" id="PTHR42852:SF17">
    <property type="entry name" value="THIOREDOXIN-LIKE PROTEIN HI_1115"/>
    <property type="match status" value="1"/>
</dbReference>
<accession>A0A327RY64</accession>
<dbReference type="EMBL" id="QLLR01000045">
    <property type="protein sequence ID" value="RAJ21002.1"/>
    <property type="molecule type" value="Genomic_DNA"/>
</dbReference>
<dbReference type="CDD" id="cd02966">
    <property type="entry name" value="TlpA_like_family"/>
    <property type="match status" value="1"/>
</dbReference>
<dbReference type="AlphaFoldDB" id="A0A327RY64"/>
<dbReference type="Pfam" id="PF08534">
    <property type="entry name" value="Redoxin"/>
    <property type="match status" value="1"/>
</dbReference>
<dbReference type="PROSITE" id="PS51352">
    <property type="entry name" value="THIOREDOXIN_2"/>
    <property type="match status" value="1"/>
</dbReference>
<dbReference type="GO" id="GO:0016491">
    <property type="term" value="F:oxidoreductase activity"/>
    <property type="evidence" value="ECO:0007669"/>
    <property type="project" value="InterPro"/>
</dbReference>
<dbReference type="OrthoDB" id="793244at2"/>
<dbReference type="Gene3D" id="3.40.30.10">
    <property type="entry name" value="Glutaredoxin"/>
    <property type="match status" value="1"/>
</dbReference>
<sequence>MNNRLFRIIAVSFLVIAGCGTGLVQSVNGQVIGSKLQDLKIKGPFIIGNQKSSVADLYKKGGLIINFWATWCAPCIKEQKLLDSLIQIYPDLSVLSVTYEDSVAVRQHFDKVGLPKSKSMILTTNDTVFHDAFKHRVIPHNIWIDKSGIIKAITGGDEITEKNVKAFLDGSTDKLAVKSDDLDFDFKKTYHVPDSMILFRSYISGFNERITSGTNFGGDKKGEFKRLFAWNRPITQFFWLAYTHQTNDRMNWNLIELKSSDSTRFIQPRLDRPLFERSRYNTGEDFITRERRWNNDNLYCYELILSKKAPVIKSVEYMFPDLEKFFNVKASIRKKRIMTNVVFLDRSKLKNLPISKGEKPSIRSNNEIFKVKNVTIDNMLNYILEAFTDNVPYINETGYNGGLSFEIISKTGSLNLSDIWAKLSEFGIIKIEKKRSYPILVLEDLSHP</sequence>
<feature type="domain" description="Thioredoxin" evidence="1">
    <location>
        <begin position="30"/>
        <end position="173"/>
    </location>
</feature>
<dbReference type="SUPFAM" id="SSF52833">
    <property type="entry name" value="Thioredoxin-like"/>
    <property type="match status" value="1"/>
</dbReference>
<proteinExistence type="predicted"/>